<dbReference type="CDD" id="cd06127">
    <property type="entry name" value="DEDDh"/>
    <property type="match status" value="1"/>
</dbReference>
<dbReference type="SMART" id="SM00479">
    <property type="entry name" value="EXOIII"/>
    <property type="match status" value="1"/>
</dbReference>
<dbReference type="SUPFAM" id="SSF53098">
    <property type="entry name" value="Ribonuclease H-like"/>
    <property type="match status" value="1"/>
</dbReference>
<dbReference type="Gene3D" id="3.30.420.10">
    <property type="entry name" value="Ribonuclease H-like superfamily/Ribonuclease H"/>
    <property type="match status" value="1"/>
</dbReference>
<name>A0A1M5B886_9BACL</name>
<proteinExistence type="predicted"/>
<keyword evidence="2" id="KW-0269">Exonuclease</keyword>
<keyword evidence="2" id="KW-0540">Nuclease</keyword>
<feature type="domain" description="Exonuclease" evidence="1">
    <location>
        <begin position="27"/>
        <end position="193"/>
    </location>
</feature>
<sequence length="228" mass="26120">MFSQKPLTISQAKAQLQFNEWYGNKEKYVILDTETTGLDTNAEIVDIAVISMSGDVLLHTFVKPIDPIPVDASVIHGITDKMVVNAPSWLDVLPQLYDVIKDKVVLIYNDQFDMRMMFQSLKRYKDTNTFQQYYDALHACYSDCVMRTYALLKGFDRWVKLEYACGYKTEHRALGDCMATLKVIQNSFNPKFTQAHYDELKLYHEQIAAANDPFASDGKPIDISDEDS</sequence>
<evidence type="ECO:0000259" key="1">
    <source>
        <dbReference type="SMART" id="SM00479"/>
    </source>
</evidence>
<dbReference type="Pfam" id="PF00929">
    <property type="entry name" value="RNase_T"/>
    <property type="match status" value="1"/>
</dbReference>
<accession>A0A1M5B886</accession>
<dbReference type="PANTHER" id="PTHR30231">
    <property type="entry name" value="DNA POLYMERASE III SUBUNIT EPSILON"/>
    <property type="match status" value="1"/>
</dbReference>
<dbReference type="GO" id="GO:0045004">
    <property type="term" value="P:DNA replication proofreading"/>
    <property type="evidence" value="ECO:0007669"/>
    <property type="project" value="TreeGrafter"/>
</dbReference>
<dbReference type="PANTHER" id="PTHR30231:SF41">
    <property type="entry name" value="DNA POLYMERASE III SUBUNIT EPSILON"/>
    <property type="match status" value="1"/>
</dbReference>
<gene>
    <name evidence="2" type="ORF">SAMN05444392_11929</name>
</gene>
<dbReference type="RefSeq" id="WP_073158149.1">
    <property type="nucleotide sequence ID" value="NZ_FQVL01000019.1"/>
</dbReference>
<reference evidence="2 3" key="1">
    <citation type="submission" date="2016-11" db="EMBL/GenBank/DDBJ databases">
        <authorList>
            <person name="Jaros S."/>
            <person name="Januszkiewicz K."/>
            <person name="Wedrychowicz H."/>
        </authorList>
    </citation>
    <scope>NUCLEOTIDE SEQUENCE [LARGE SCALE GENOMIC DNA]</scope>
    <source>
        <strain evidence="2 3">DSM 44666</strain>
    </source>
</reference>
<dbReference type="Proteomes" id="UP000184476">
    <property type="component" value="Unassembled WGS sequence"/>
</dbReference>
<dbReference type="InterPro" id="IPR036397">
    <property type="entry name" value="RNaseH_sf"/>
</dbReference>
<keyword evidence="2" id="KW-0378">Hydrolase</keyword>
<dbReference type="AlphaFoldDB" id="A0A1M5B886"/>
<dbReference type="GO" id="GO:0008408">
    <property type="term" value="F:3'-5' exonuclease activity"/>
    <property type="evidence" value="ECO:0007669"/>
    <property type="project" value="TreeGrafter"/>
</dbReference>
<dbReference type="InterPro" id="IPR012337">
    <property type="entry name" value="RNaseH-like_sf"/>
</dbReference>
<evidence type="ECO:0000313" key="3">
    <source>
        <dbReference type="Proteomes" id="UP000184476"/>
    </source>
</evidence>
<organism evidence="2 3">
    <name type="scientific">Seinonella peptonophila</name>
    <dbReference type="NCBI Taxonomy" id="112248"/>
    <lineage>
        <taxon>Bacteria</taxon>
        <taxon>Bacillati</taxon>
        <taxon>Bacillota</taxon>
        <taxon>Bacilli</taxon>
        <taxon>Bacillales</taxon>
        <taxon>Thermoactinomycetaceae</taxon>
        <taxon>Seinonella</taxon>
    </lineage>
</organism>
<dbReference type="STRING" id="112248.SAMN05444392_11929"/>
<protein>
    <submittedName>
        <fullName evidence="2">Exonuclease, DNA polymerase III, epsilon subunit family</fullName>
    </submittedName>
</protein>
<dbReference type="InterPro" id="IPR013520">
    <property type="entry name" value="Ribonucl_H"/>
</dbReference>
<dbReference type="GO" id="GO:0005829">
    <property type="term" value="C:cytosol"/>
    <property type="evidence" value="ECO:0007669"/>
    <property type="project" value="TreeGrafter"/>
</dbReference>
<keyword evidence="3" id="KW-1185">Reference proteome</keyword>
<dbReference type="GO" id="GO:0003676">
    <property type="term" value="F:nucleic acid binding"/>
    <property type="evidence" value="ECO:0007669"/>
    <property type="project" value="InterPro"/>
</dbReference>
<evidence type="ECO:0000313" key="2">
    <source>
        <dbReference type="EMBL" id="SHF38616.1"/>
    </source>
</evidence>
<dbReference type="EMBL" id="FQVL01000019">
    <property type="protein sequence ID" value="SHF38616.1"/>
    <property type="molecule type" value="Genomic_DNA"/>
</dbReference>